<dbReference type="AlphaFoldDB" id="A0A1G6XN61"/>
<organism evidence="1 2">
    <name type="scientific">Rhodospira trueperi</name>
    <dbReference type="NCBI Taxonomy" id="69960"/>
    <lineage>
        <taxon>Bacteria</taxon>
        <taxon>Pseudomonadati</taxon>
        <taxon>Pseudomonadota</taxon>
        <taxon>Alphaproteobacteria</taxon>
        <taxon>Rhodospirillales</taxon>
        <taxon>Rhodospirillaceae</taxon>
        <taxon>Rhodospira</taxon>
    </lineage>
</organism>
<protein>
    <submittedName>
        <fullName evidence="1">Uncharacterized protein</fullName>
    </submittedName>
</protein>
<evidence type="ECO:0000313" key="1">
    <source>
        <dbReference type="EMBL" id="SDD79624.1"/>
    </source>
</evidence>
<sequence>MDISEEIHELSTKLGDLLSEALRLQASARQKGDTEAIERISAFIAGMSATEQACLHTDQGAGAFMLSRLDENRIH</sequence>
<reference evidence="1 2" key="1">
    <citation type="submission" date="2016-10" db="EMBL/GenBank/DDBJ databases">
        <authorList>
            <person name="de Groot N.N."/>
        </authorList>
    </citation>
    <scope>NUCLEOTIDE SEQUENCE [LARGE SCALE GENOMIC DNA]</scope>
    <source>
        <strain evidence="1 2">ATCC 700224</strain>
    </source>
</reference>
<dbReference type="EMBL" id="FNAP01000001">
    <property type="protein sequence ID" value="SDD79624.1"/>
    <property type="molecule type" value="Genomic_DNA"/>
</dbReference>
<dbReference type="Proteomes" id="UP000199412">
    <property type="component" value="Unassembled WGS sequence"/>
</dbReference>
<name>A0A1G6XN61_9PROT</name>
<proteinExistence type="predicted"/>
<evidence type="ECO:0000313" key="2">
    <source>
        <dbReference type="Proteomes" id="UP000199412"/>
    </source>
</evidence>
<gene>
    <name evidence="1" type="ORF">SAMN05421720_101565</name>
</gene>
<dbReference type="OrthoDB" id="7364211at2"/>
<keyword evidence="2" id="KW-1185">Reference proteome</keyword>
<accession>A0A1G6XN61</accession>
<dbReference type="RefSeq" id="WP_092781688.1">
    <property type="nucleotide sequence ID" value="NZ_FNAP01000001.1"/>
</dbReference>